<accession>A0A401XKL8</accession>
<evidence type="ECO:0000256" key="2">
    <source>
        <dbReference type="ARBA" id="ARBA00022722"/>
    </source>
</evidence>
<dbReference type="GO" id="GO:0006308">
    <property type="term" value="P:DNA catabolic process"/>
    <property type="evidence" value="ECO:0007669"/>
    <property type="project" value="UniProtKB-UniRule"/>
</dbReference>
<dbReference type="Proteomes" id="UP000286715">
    <property type="component" value="Unassembled WGS sequence"/>
</dbReference>
<comment type="caution">
    <text evidence="8">The sequence shown here is derived from an EMBL/GenBank/DDBJ whole genome shotgun (WGS) entry which is preliminary data.</text>
</comment>
<dbReference type="GO" id="GO:0005737">
    <property type="term" value="C:cytoplasm"/>
    <property type="evidence" value="ECO:0007669"/>
    <property type="project" value="UniProtKB-SubCell"/>
</dbReference>
<dbReference type="AlphaFoldDB" id="A0A401XKL8"/>
<dbReference type="PANTHER" id="PTHR30008:SF0">
    <property type="entry name" value="EXODEOXYRIBONUCLEASE 7 LARGE SUBUNIT"/>
    <property type="match status" value="1"/>
</dbReference>
<comment type="similarity">
    <text evidence="5">Belongs to the XseA family.</text>
</comment>
<feature type="domain" description="Exonuclease VII large subunit C-terminal" evidence="6">
    <location>
        <begin position="142"/>
        <end position="432"/>
    </location>
</feature>
<evidence type="ECO:0000256" key="1">
    <source>
        <dbReference type="ARBA" id="ARBA00022490"/>
    </source>
</evidence>
<proteinExistence type="inferred from homology"/>
<evidence type="ECO:0000256" key="5">
    <source>
        <dbReference type="RuleBase" id="RU004355"/>
    </source>
</evidence>
<feature type="domain" description="OB-fold nucleic acid binding" evidence="7">
    <location>
        <begin position="12"/>
        <end position="118"/>
    </location>
</feature>
<dbReference type="GO" id="GO:0003676">
    <property type="term" value="F:nucleic acid binding"/>
    <property type="evidence" value="ECO:0007669"/>
    <property type="project" value="InterPro"/>
</dbReference>
<evidence type="ECO:0000259" key="7">
    <source>
        <dbReference type="Pfam" id="PF13742"/>
    </source>
</evidence>
<comment type="catalytic activity">
    <reaction evidence="5">
        <text>Exonucleolytic cleavage in either 5'- to 3'- or 3'- to 5'-direction to yield nucleoside 5'-phosphates.</text>
        <dbReference type="EC" id="3.1.11.6"/>
    </reaction>
</comment>
<dbReference type="EMBL" id="BHZE01000008">
    <property type="protein sequence ID" value="GCD77576.1"/>
    <property type="molecule type" value="Genomic_DNA"/>
</dbReference>
<keyword evidence="4 5" id="KW-0269">Exonuclease</keyword>
<reference evidence="8 9" key="1">
    <citation type="submission" date="2018-11" db="EMBL/GenBank/DDBJ databases">
        <title>Schleiferia aggregans sp. nov., a moderately thermophilic heterotrophic bacterium isolated from microbial mats at a terrestrial hot spring.</title>
        <authorList>
            <person name="Iino T."/>
            <person name="Ohkuma M."/>
            <person name="Haruta S."/>
        </authorList>
    </citation>
    <scope>NUCLEOTIDE SEQUENCE [LARGE SCALE GENOMIC DNA]</scope>
    <source>
        <strain evidence="8 9">LA</strain>
    </source>
</reference>
<name>A0A401XKL8_9FLAO</name>
<sequence length="456" mass="52102">MPERTGDKVIFSLLEVCNSIKKTLDTRYTSRFWVRAELMKLNYYKYSGHAYPDLVQKDDGRIVAQLKGIIWKSDLLKIQSAFQRNVNQPLTEGIEILFEASITYDAVHGLSLRIHQIDTTFSLGLIEKEKIQTIERLKNEGIFEANKNKSIRELPKNVAIISVETSKGWADFRQVIEPYISYYGLFFMMFPALLQGEGAVSSIREQLRRIQSVAKEFDMVMIIRGGGGEAGLSCYNNYDLCHDIATFPIPVLTGIGHSTNLTVAEMVAYYNAITPTALAEYYLNIFKTRESELVWTADSISKYTSLHIQQQKNHLNNLLTHLKNSSTRQLSSMKSAIEQTVENMHLSTQQVFQWHTSTLTEAIEKIQKNFVAYVSNQQKELQTITRIIRIQHPENILKKGYAYLLAGETAIKSVSQLFKNQEITLVLKDGRALGKILHVEKNTTNEQEKEETRTDN</sequence>
<evidence type="ECO:0000256" key="4">
    <source>
        <dbReference type="ARBA" id="ARBA00022839"/>
    </source>
</evidence>
<evidence type="ECO:0000259" key="6">
    <source>
        <dbReference type="Pfam" id="PF02601"/>
    </source>
</evidence>
<comment type="subcellular location">
    <subcellularLocation>
        <location evidence="5">Cytoplasm</location>
    </subcellularLocation>
</comment>
<keyword evidence="9" id="KW-1185">Reference proteome</keyword>
<dbReference type="GO" id="GO:0008855">
    <property type="term" value="F:exodeoxyribonuclease VII activity"/>
    <property type="evidence" value="ECO:0007669"/>
    <property type="project" value="UniProtKB-UniRule"/>
</dbReference>
<dbReference type="PANTHER" id="PTHR30008">
    <property type="entry name" value="EXODEOXYRIBONUCLEASE 7 LARGE SUBUNIT"/>
    <property type="match status" value="1"/>
</dbReference>
<keyword evidence="3 5" id="KW-0378">Hydrolase</keyword>
<dbReference type="OrthoDB" id="9802795at2"/>
<organism evidence="8 9">
    <name type="scientific">Thermaurantimonas aggregans</name>
    <dbReference type="NCBI Taxonomy" id="2173829"/>
    <lineage>
        <taxon>Bacteria</taxon>
        <taxon>Pseudomonadati</taxon>
        <taxon>Bacteroidota</taxon>
        <taxon>Flavobacteriia</taxon>
        <taxon>Flavobacteriales</taxon>
        <taxon>Schleiferiaceae</taxon>
        <taxon>Thermaurantimonas</taxon>
    </lineage>
</organism>
<dbReference type="NCBIfam" id="TIGR00237">
    <property type="entry name" value="xseA"/>
    <property type="match status" value="1"/>
</dbReference>
<evidence type="ECO:0000256" key="3">
    <source>
        <dbReference type="ARBA" id="ARBA00022801"/>
    </source>
</evidence>
<protein>
    <recommendedName>
        <fullName evidence="5">Exodeoxyribonuclease 7 large subunit</fullName>
        <ecNumber evidence="5">3.1.11.6</ecNumber>
    </recommendedName>
</protein>
<dbReference type="InterPro" id="IPR020579">
    <property type="entry name" value="Exonuc_VII_lsu_C"/>
</dbReference>
<evidence type="ECO:0000313" key="9">
    <source>
        <dbReference type="Proteomes" id="UP000286715"/>
    </source>
</evidence>
<dbReference type="CDD" id="cd04489">
    <property type="entry name" value="ExoVII_LU_OBF"/>
    <property type="match status" value="1"/>
</dbReference>
<dbReference type="RefSeq" id="WP_124397639.1">
    <property type="nucleotide sequence ID" value="NZ_BHZE01000008.1"/>
</dbReference>
<dbReference type="EC" id="3.1.11.6" evidence="5"/>
<dbReference type="InterPro" id="IPR025824">
    <property type="entry name" value="OB-fold_nuc-bd_dom"/>
</dbReference>
<evidence type="ECO:0000313" key="8">
    <source>
        <dbReference type="EMBL" id="GCD77576.1"/>
    </source>
</evidence>
<dbReference type="Pfam" id="PF13742">
    <property type="entry name" value="tRNA_anti_2"/>
    <property type="match status" value="1"/>
</dbReference>
<gene>
    <name evidence="8" type="primary">xseA</name>
    <name evidence="8" type="ORF">JCM31826_10580</name>
</gene>
<dbReference type="InterPro" id="IPR003753">
    <property type="entry name" value="Exonuc_VII_L"/>
</dbReference>
<keyword evidence="1" id="KW-0963">Cytoplasm</keyword>
<keyword evidence="2 5" id="KW-0540">Nuclease</keyword>
<dbReference type="GO" id="GO:0009318">
    <property type="term" value="C:exodeoxyribonuclease VII complex"/>
    <property type="evidence" value="ECO:0007669"/>
    <property type="project" value="UniProtKB-UniRule"/>
</dbReference>
<dbReference type="Pfam" id="PF02601">
    <property type="entry name" value="Exonuc_VII_L"/>
    <property type="match status" value="1"/>
</dbReference>